<dbReference type="RefSeq" id="WP_129223760.1">
    <property type="nucleotide sequence ID" value="NZ_SDOZ01000002.1"/>
</dbReference>
<reference evidence="1 2" key="1">
    <citation type="journal article" date="2019" name="Gut">
        <title>Antibiotics-induced monodominance of a novel gut bacterial order.</title>
        <authorList>
            <person name="Hildebrand F."/>
            <person name="Moitinho-Silva L."/>
            <person name="Blasche S."/>
            <person name="Jahn M.T."/>
            <person name="Gossmann T.I."/>
            <person name="Heuerta-Cepas J."/>
            <person name="Hercog R."/>
            <person name="Luetge M."/>
            <person name="Bahram M."/>
            <person name="Pryszlak A."/>
            <person name="Alves R.J."/>
            <person name="Waszak S.M."/>
            <person name="Zhu A."/>
            <person name="Ye L."/>
            <person name="Costea P.I."/>
            <person name="Aalvink S."/>
            <person name="Belzer C."/>
            <person name="Forslund S.K."/>
            <person name="Sunagawa S."/>
            <person name="Hentschel U."/>
            <person name="Merten C."/>
            <person name="Patil K.R."/>
            <person name="Benes V."/>
            <person name="Bork P."/>
        </authorList>
    </citation>
    <scope>NUCLEOTIDE SEQUENCE [LARGE SCALE GENOMIC DNA]</scope>
    <source>
        <strain evidence="1 2">HDS1380</strain>
    </source>
</reference>
<name>A0A4Q2K9L1_9FIRM</name>
<dbReference type="EMBL" id="SDOZ01000002">
    <property type="protein sequence ID" value="RXZ61255.1"/>
    <property type="molecule type" value="Genomic_DNA"/>
</dbReference>
<dbReference type="InterPro" id="IPR026906">
    <property type="entry name" value="LRR_5"/>
</dbReference>
<dbReference type="OrthoDB" id="1816162at2"/>
<sequence>MEKKTQLVCETCGANLKISEGGGRAVCPYCGKIYDLGQKTEKGKGIYTVLSSLQQRVGIVASNYGFAEGRAASDSFESDGAEEERALLAGATVRDGVLVRYRARNSGEAARVPDEVKIVAKKAAYKDALVGRVSFAPEVATIGKKAFSCCPQLVRVRLEGVNTLCSKAFANCAALREVTIARFIPKVGRKVFAGCKKLTRVILPRSMEGQISRLFGRFAKIRIEFVYID</sequence>
<accession>A0A4Q2K9L1</accession>
<evidence type="ECO:0000313" key="2">
    <source>
        <dbReference type="Proteomes" id="UP000291269"/>
    </source>
</evidence>
<dbReference type="AlphaFoldDB" id="A0A4Q2K9L1"/>
<comment type="caution">
    <text evidence="1">The sequence shown here is derived from an EMBL/GenBank/DDBJ whole genome shotgun (WGS) entry which is preliminary data.</text>
</comment>
<evidence type="ECO:0000313" key="1">
    <source>
        <dbReference type="EMBL" id="RXZ61255.1"/>
    </source>
</evidence>
<dbReference type="Gene3D" id="3.80.10.10">
    <property type="entry name" value="Ribonuclease Inhibitor"/>
    <property type="match status" value="1"/>
</dbReference>
<dbReference type="InterPro" id="IPR032675">
    <property type="entry name" value="LRR_dom_sf"/>
</dbReference>
<evidence type="ECO:0008006" key="3">
    <source>
        <dbReference type="Google" id="ProtNLM"/>
    </source>
</evidence>
<protein>
    <recommendedName>
        <fullName evidence="3">Leucine-rich repeat domain-containing protein</fullName>
    </recommendedName>
</protein>
<proteinExistence type="predicted"/>
<keyword evidence="2" id="KW-1185">Reference proteome</keyword>
<organism evidence="1 2">
    <name type="scientific">Candidatus Borkfalkia ceftriaxoniphila</name>
    <dbReference type="NCBI Taxonomy" id="2508949"/>
    <lineage>
        <taxon>Bacteria</taxon>
        <taxon>Bacillati</taxon>
        <taxon>Bacillota</taxon>
        <taxon>Clostridia</taxon>
        <taxon>Christensenellales</taxon>
        <taxon>Christensenellaceae</taxon>
        <taxon>Candidatus Borkfalkia</taxon>
    </lineage>
</organism>
<gene>
    <name evidence="1" type="ORF">ESZ91_02405</name>
</gene>
<dbReference type="Pfam" id="PF13306">
    <property type="entry name" value="LRR_5"/>
    <property type="match status" value="1"/>
</dbReference>
<dbReference type="Proteomes" id="UP000291269">
    <property type="component" value="Unassembled WGS sequence"/>
</dbReference>